<keyword evidence="2" id="KW-1185">Reference proteome</keyword>
<dbReference type="InterPro" id="IPR019424">
    <property type="entry name" value="7TM_GPCR_Srsx"/>
</dbReference>
<dbReference type="Pfam" id="PF10320">
    <property type="entry name" value="7TM_GPCR_Srsx"/>
    <property type="match status" value="1"/>
</dbReference>
<feature type="transmembrane region" description="Helical" evidence="1">
    <location>
        <begin position="82"/>
        <end position="109"/>
    </location>
</feature>
<reference evidence="3" key="1">
    <citation type="submission" date="2022-11" db="UniProtKB">
        <authorList>
            <consortium name="WormBaseParasite"/>
        </authorList>
    </citation>
    <scope>IDENTIFICATION</scope>
</reference>
<organism evidence="2 3">
    <name type="scientific">Meloidogyne incognita</name>
    <name type="common">Southern root-knot nematode worm</name>
    <name type="synonym">Oxyuris incognita</name>
    <dbReference type="NCBI Taxonomy" id="6306"/>
    <lineage>
        <taxon>Eukaryota</taxon>
        <taxon>Metazoa</taxon>
        <taxon>Ecdysozoa</taxon>
        <taxon>Nematoda</taxon>
        <taxon>Chromadorea</taxon>
        <taxon>Rhabditida</taxon>
        <taxon>Tylenchina</taxon>
        <taxon>Tylenchomorpha</taxon>
        <taxon>Tylenchoidea</taxon>
        <taxon>Meloidogynidae</taxon>
        <taxon>Meloidogyninae</taxon>
        <taxon>Meloidogyne</taxon>
        <taxon>Meloidogyne incognita group</taxon>
    </lineage>
</organism>
<keyword evidence="1" id="KW-1133">Transmembrane helix</keyword>
<keyword evidence="1" id="KW-0812">Transmembrane</keyword>
<evidence type="ECO:0000313" key="2">
    <source>
        <dbReference type="Proteomes" id="UP000887563"/>
    </source>
</evidence>
<name>A0A914N6W4_MELIC</name>
<feature type="transmembrane region" description="Helical" evidence="1">
    <location>
        <begin position="27"/>
        <end position="48"/>
    </location>
</feature>
<dbReference type="WBParaSite" id="Minc3s04323g36037">
    <property type="protein sequence ID" value="Minc3s04323g36037"/>
    <property type="gene ID" value="Minc3s04323g36037"/>
</dbReference>
<dbReference type="Proteomes" id="UP000887563">
    <property type="component" value="Unplaced"/>
</dbReference>
<feature type="transmembrane region" description="Helical" evidence="1">
    <location>
        <begin position="121"/>
        <end position="144"/>
    </location>
</feature>
<evidence type="ECO:0000313" key="3">
    <source>
        <dbReference type="WBParaSite" id="Minc3s04323g36037"/>
    </source>
</evidence>
<accession>A0A914N6W4</accession>
<sequence length="153" mass="17520">MLLLISIDRLVGVTLPILYNNMKQKKYIIINISLIIIYILVNFFIVILPVHEKYGSFRIPGNPMDIMIIVSTTGQIRNVFPLIIYIVTLLNYLFVGIITKFVAGILLLGFSIESGINEETWFILSYFEIIYMFGSASNAPILFINREDKHLSN</sequence>
<protein>
    <submittedName>
        <fullName evidence="3">G_PROTEIN_RECEP_F1_2 domain-containing protein</fullName>
    </submittedName>
</protein>
<proteinExistence type="predicted"/>
<evidence type="ECO:0000256" key="1">
    <source>
        <dbReference type="SAM" id="Phobius"/>
    </source>
</evidence>
<keyword evidence="1" id="KW-0472">Membrane</keyword>
<dbReference type="AlphaFoldDB" id="A0A914N6W4"/>